<dbReference type="GO" id="GO:0004143">
    <property type="term" value="F:ATP-dependent diacylglycerol kinase activity"/>
    <property type="evidence" value="ECO:0007669"/>
    <property type="project" value="InterPro"/>
</dbReference>
<dbReference type="PANTHER" id="PTHR11255">
    <property type="entry name" value="DIACYLGLYCEROL KINASE"/>
    <property type="match status" value="1"/>
</dbReference>
<proteinExistence type="predicted"/>
<keyword evidence="2" id="KW-0547">Nucleotide-binding</keyword>
<evidence type="ECO:0000313" key="8">
    <source>
        <dbReference type="Proteomes" id="UP001327560"/>
    </source>
</evidence>
<reference evidence="7 8" key="1">
    <citation type="submission" date="2023-10" db="EMBL/GenBank/DDBJ databases">
        <title>Chromosome-scale genome assembly provides insights into flower coloration mechanisms of Canna indica.</title>
        <authorList>
            <person name="Li C."/>
        </authorList>
    </citation>
    <scope>NUCLEOTIDE SEQUENCE [LARGE SCALE GENOMIC DNA]</scope>
    <source>
        <tissue evidence="7">Flower</tissue>
    </source>
</reference>
<evidence type="ECO:0000256" key="1">
    <source>
        <dbReference type="ARBA" id="ARBA00022679"/>
    </source>
</evidence>
<protein>
    <recommendedName>
        <fullName evidence="6">Diacylglycerol kinase accessory domain-containing protein</fullName>
    </recommendedName>
</protein>
<evidence type="ECO:0000256" key="2">
    <source>
        <dbReference type="ARBA" id="ARBA00022741"/>
    </source>
</evidence>
<dbReference type="EMBL" id="CP136894">
    <property type="protein sequence ID" value="WOL07695.1"/>
    <property type="molecule type" value="Genomic_DNA"/>
</dbReference>
<keyword evidence="8" id="KW-1185">Reference proteome</keyword>
<dbReference type="GO" id="GO:0007200">
    <property type="term" value="P:phospholipase C-activating G protein-coupled receptor signaling pathway"/>
    <property type="evidence" value="ECO:0007669"/>
    <property type="project" value="InterPro"/>
</dbReference>
<dbReference type="Pfam" id="PF03004">
    <property type="entry name" value="Transposase_24"/>
    <property type="match status" value="1"/>
</dbReference>
<dbReference type="AlphaFoldDB" id="A0AAQ3QGS5"/>
<keyword evidence="4" id="KW-0067">ATP-binding</keyword>
<evidence type="ECO:0000256" key="5">
    <source>
        <dbReference type="SAM" id="MobiDB-lite"/>
    </source>
</evidence>
<sequence>MRLTTSINIRKEKVRNWRDYLHLHCYPLEEFVPGWPSKPSSFRIKGNPRDLTLDSLSENCLSKEIDLVLCHCSSLGFFVLKYLSDCLLIVNTEDPMETMQIQLSDNVIELMIGFIYEVFLVWKVSRKVKDLRMSRSTSRVASDAEDKVGTSTSTDGSSQGPIPKQYRQFYIWNVTTQTREEDSPYMSASHIHMLRPDQLIIVDFSDWGQSYDGGHRLFSRYLGMLAASNRGKRASNATSSCLHTSGAVPFVQRRVDFQREHDREPSGIEMYRMTYTHRGGEGYVHQDAAQFMATAEQTINERLEMAPTIDRVQVENEVYHELAGPEHHSRVRLYGIGITLRQLYGQQHRPTSSQEARNKLAIDELTQKLEEERREREAERRELEAERRANQARMSEHEAQIKSLNEIWAMFNQLLQQQPRTFDAPPQLGLTSIMNQANLFHSHLGFSQLLQQQPRTFGAPPQLGLTSIMNQANLFHSHLGFSQYANVPQYANMSQYSNVPEIAPQGGNARDSFSTYIDHEKVKEEEEEEEEEETLKILELIDKEVVKKLVVDWVPDTHLEEIRASEEGYHTFRGGFWNYFSMGMDAQVSYAFHSERKLHPEKFKNQIINQTTNAKLGCTQG</sequence>
<feature type="domain" description="Diacylglycerol kinase accessory" evidence="6">
    <location>
        <begin position="576"/>
        <end position="620"/>
    </location>
</feature>
<dbReference type="Proteomes" id="UP001327560">
    <property type="component" value="Chromosome 5"/>
</dbReference>
<dbReference type="Pfam" id="PF00609">
    <property type="entry name" value="DAGK_acc"/>
    <property type="match status" value="1"/>
</dbReference>
<dbReference type="InterPro" id="IPR037607">
    <property type="entry name" value="DGK"/>
</dbReference>
<dbReference type="InterPro" id="IPR004252">
    <property type="entry name" value="Probable_transposase_24"/>
</dbReference>
<evidence type="ECO:0000256" key="3">
    <source>
        <dbReference type="ARBA" id="ARBA00022777"/>
    </source>
</evidence>
<feature type="region of interest" description="Disordered" evidence="5">
    <location>
        <begin position="370"/>
        <end position="391"/>
    </location>
</feature>
<feature type="region of interest" description="Disordered" evidence="5">
    <location>
        <begin position="142"/>
        <end position="162"/>
    </location>
</feature>
<gene>
    <name evidence="7" type="ORF">Cni_G16442</name>
</gene>
<dbReference type="GO" id="GO:0016020">
    <property type="term" value="C:membrane"/>
    <property type="evidence" value="ECO:0007669"/>
    <property type="project" value="TreeGrafter"/>
</dbReference>
<evidence type="ECO:0000313" key="7">
    <source>
        <dbReference type="EMBL" id="WOL07695.1"/>
    </source>
</evidence>
<feature type="compositionally biased region" description="Low complexity" evidence="5">
    <location>
        <begin position="149"/>
        <end position="160"/>
    </location>
</feature>
<evidence type="ECO:0000259" key="6">
    <source>
        <dbReference type="Pfam" id="PF00609"/>
    </source>
</evidence>
<keyword evidence="3" id="KW-0418">Kinase</keyword>
<evidence type="ECO:0000256" key="4">
    <source>
        <dbReference type="ARBA" id="ARBA00022840"/>
    </source>
</evidence>
<keyword evidence="1" id="KW-0808">Transferase</keyword>
<accession>A0AAQ3QGS5</accession>
<dbReference type="GO" id="GO:0005524">
    <property type="term" value="F:ATP binding"/>
    <property type="evidence" value="ECO:0007669"/>
    <property type="project" value="UniProtKB-KW"/>
</dbReference>
<dbReference type="PANTHER" id="PTHR11255:SF98">
    <property type="entry name" value="DIACYLGLYCEROL KINASE 5"/>
    <property type="match status" value="1"/>
</dbReference>
<dbReference type="InterPro" id="IPR000756">
    <property type="entry name" value="Diacylglycerol_kin_accessory"/>
</dbReference>
<organism evidence="7 8">
    <name type="scientific">Canna indica</name>
    <name type="common">Indian-shot</name>
    <dbReference type="NCBI Taxonomy" id="4628"/>
    <lineage>
        <taxon>Eukaryota</taxon>
        <taxon>Viridiplantae</taxon>
        <taxon>Streptophyta</taxon>
        <taxon>Embryophyta</taxon>
        <taxon>Tracheophyta</taxon>
        <taxon>Spermatophyta</taxon>
        <taxon>Magnoliopsida</taxon>
        <taxon>Liliopsida</taxon>
        <taxon>Zingiberales</taxon>
        <taxon>Cannaceae</taxon>
        <taxon>Canna</taxon>
    </lineage>
</organism>
<name>A0AAQ3QGS5_9LILI</name>